<dbReference type="RefSeq" id="WP_204178122.1">
    <property type="nucleotide sequence ID" value="NZ_CP069389.1"/>
</dbReference>
<dbReference type="AlphaFoldDB" id="A0AB37HQ46"/>
<reference evidence="1" key="1">
    <citation type="submission" date="2021-02" db="EMBL/GenBank/DDBJ databases">
        <title>cfr and optrA-positive Staphylococcus spp.</title>
        <authorList>
            <person name="Chen L."/>
        </authorList>
    </citation>
    <scope>NUCLEOTIDE SEQUENCE</scope>
    <source>
        <strain evidence="1">GDQ20D70P</strain>
    </source>
</reference>
<protein>
    <submittedName>
        <fullName evidence="1">Uncharacterized protein</fullName>
    </submittedName>
</protein>
<accession>A0AB37HQ46</accession>
<proteinExistence type="predicted"/>
<dbReference type="EMBL" id="CP069389">
    <property type="protein sequence ID" value="QRN90754.1"/>
    <property type="molecule type" value="Genomic_DNA"/>
</dbReference>
<name>A0AB37HQ46_MAMSC</name>
<organism evidence="1 2">
    <name type="scientific">Mammaliicoccus sciuri</name>
    <name type="common">Staphylococcus sciuri</name>
    <dbReference type="NCBI Taxonomy" id="1296"/>
    <lineage>
        <taxon>Bacteria</taxon>
        <taxon>Bacillati</taxon>
        <taxon>Bacillota</taxon>
        <taxon>Bacilli</taxon>
        <taxon>Bacillales</taxon>
        <taxon>Staphylococcaceae</taxon>
        <taxon>Mammaliicoccus</taxon>
    </lineage>
</organism>
<evidence type="ECO:0000313" key="2">
    <source>
        <dbReference type="Proteomes" id="UP000640299"/>
    </source>
</evidence>
<gene>
    <name evidence="1" type="ORF">JRU67_11955</name>
</gene>
<evidence type="ECO:0000313" key="1">
    <source>
        <dbReference type="EMBL" id="QRN90754.1"/>
    </source>
</evidence>
<sequence length="79" mass="8845">MTQYIDPDKFAAALISTKNFEASKNSVSPGKVNVDKALKLYVEAIEKANKFNEEYSKSAEQQKSQDTLDALDVLNNIKF</sequence>
<dbReference type="Proteomes" id="UP000640299">
    <property type="component" value="Chromosome"/>
</dbReference>